<feature type="domain" description="Major facilitator superfamily (MFS) profile" evidence="6">
    <location>
        <begin position="32"/>
        <end position="449"/>
    </location>
</feature>
<dbReference type="Gene3D" id="1.20.1250.20">
    <property type="entry name" value="MFS general substrate transporter like domains"/>
    <property type="match status" value="1"/>
</dbReference>
<dbReference type="PANTHER" id="PTHR23546:SF1">
    <property type="entry name" value="MEMBRANE PROTEIN"/>
    <property type="match status" value="1"/>
</dbReference>
<feature type="transmembrane region" description="Helical" evidence="5">
    <location>
        <begin position="371"/>
        <end position="393"/>
    </location>
</feature>
<comment type="caution">
    <text evidence="7">The sequence shown here is derived from an EMBL/GenBank/DDBJ whole genome shotgun (WGS) entry which is preliminary data.</text>
</comment>
<evidence type="ECO:0000259" key="6">
    <source>
        <dbReference type="PROSITE" id="PS50850"/>
    </source>
</evidence>
<feature type="transmembrane region" description="Helical" evidence="5">
    <location>
        <begin position="405"/>
        <end position="424"/>
    </location>
</feature>
<keyword evidence="8" id="KW-1185">Reference proteome</keyword>
<dbReference type="InterPro" id="IPR011701">
    <property type="entry name" value="MFS"/>
</dbReference>
<gene>
    <name evidence="7" type="ORF">ACFOWX_13420</name>
</gene>
<feature type="transmembrane region" description="Helical" evidence="5">
    <location>
        <begin position="197"/>
        <end position="219"/>
    </location>
</feature>
<dbReference type="EMBL" id="JBHSDH010000032">
    <property type="protein sequence ID" value="MFC4293417.1"/>
    <property type="molecule type" value="Genomic_DNA"/>
</dbReference>
<feature type="region of interest" description="Disordered" evidence="4">
    <location>
        <begin position="1"/>
        <end position="21"/>
    </location>
</feature>
<feature type="transmembrane region" description="Helical" evidence="5">
    <location>
        <begin position="168"/>
        <end position="191"/>
    </location>
</feature>
<organism evidence="7 8">
    <name type="scientific">Sphingorhabdus arenilitoris</name>
    <dbReference type="NCBI Taxonomy" id="1490041"/>
    <lineage>
        <taxon>Bacteria</taxon>
        <taxon>Pseudomonadati</taxon>
        <taxon>Pseudomonadota</taxon>
        <taxon>Alphaproteobacteria</taxon>
        <taxon>Sphingomonadales</taxon>
        <taxon>Sphingomonadaceae</taxon>
        <taxon>Sphingorhabdus</taxon>
    </lineage>
</organism>
<dbReference type="SUPFAM" id="SSF103473">
    <property type="entry name" value="MFS general substrate transporter"/>
    <property type="match status" value="1"/>
</dbReference>
<proteinExistence type="predicted"/>
<feature type="transmembrane region" description="Helical" evidence="5">
    <location>
        <begin position="124"/>
        <end position="147"/>
    </location>
</feature>
<feature type="transmembrane region" description="Helical" evidence="5">
    <location>
        <begin position="33"/>
        <end position="54"/>
    </location>
</feature>
<accession>A0ABV8RJ24</accession>
<dbReference type="Pfam" id="PF07690">
    <property type="entry name" value="MFS_1"/>
    <property type="match status" value="1"/>
</dbReference>
<dbReference type="Proteomes" id="UP001595887">
    <property type="component" value="Unassembled WGS sequence"/>
</dbReference>
<name>A0ABV8RJ24_9SPHN</name>
<dbReference type="RefSeq" id="WP_381425145.1">
    <property type="nucleotide sequence ID" value="NZ_JBHSDH010000032.1"/>
</dbReference>
<dbReference type="InterPro" id="IPR036259">
    <property type="entry name" value="MFS_trans_sf"/>
</dbReference>
<keyword evidence="1 5" id="KW-0812">Transmembrane</keyword>
<dbReference type="PROSITE" id="PS50850">
    <property type="entry name" value="MFS"/>
    <property type="match status" value="1"/>
</dbReference>
<feature type="transmembrane region" description="Helical" evidence="5">
    <location>
        <begin position="309"/>
        <end position="332"/>
    </location>
</feature>
<keyword evidence="3 5" id="KW-0472">Membrane</keyword>
<evidence type="ECO:0000313" key="7">
    <source>
        <dbReference type="EMBL" id="MFC4293417.1"/>
    </source>
</evidence>
<feature type="transmembrane region" description="Helical" evidence="5">
    <location>
        <begin position="344"/>
        <end position="365"/>
    </location>
</feature>
<reference evidence="8" key="1">
    <citation type="journal article" date="2019" name="Int. J. Syst. Evol. Microbiol.">
        <title>The Global Catalogue of Microorganisms (GCM) 10K type strain sequencing project: providing services to taxonomists for standard genome sequencing and annotation.</title>
        <authorList>
            <consortium name="The Broad Institute Genomics Platform"/>
            <consortium name="The Broad Institute Genome Sequencing Center for Infectious Disease"/>
            <person name="Wu L."/>
            <person name="Ma J."/>
        </authorList>
    </citation>
    <scope>NUCLEOTIDE SEQUENCE [LARGE SCALE GENOMIC DNA]</scope>
    <source>
        <strain evidence="8">CECT 8531</strain>
    </source>
</reference>
<protein>
    <submittedName>
        <fullName evidence="7">MFS transporter</fullName>
    </submittedName>
</protein>
<dbReference type="InterPro" id="IPR020846">
    <property type="entry name" value="MFS_dom"/>
</dbReference>
<dbReference type="PANTHER" id="PTHR23546">
    <property type="entry name" value="TRANSPORT PROTEIN"/>
    <property type="match status" value="1"/>
</dbReference>
<feature type="transmembrane region" description="Helical" evidence="5">
    <location>
        <begin position="272"/>
        <end position="297"/>
    </location>
</feature>
<evidence type="ECO:0000313" key="8">
    <source>
        <dbReference type="Proteomes" id="UP001595887"/>
    </source>
</evidence>
<evidence type="ECO:0000256" key="3">
    <source>
        <dbReference type="ARBA" id="ARBA00023136"/>
    </source>
</evidence>
<feature type="transmembrane region" description="Helical" evidence="5">
    <location>
        <begin position="98"/>
        <end position="118"/>
    </location>
</feature>
<evidence type="ECO:0000256" key="2">
    <source>
        <dbReference type="ARBA" id="ARBA00022989"/>
    </source>
</evidence>
<feature type="region of interest" description="Disordered" evidence="4">
    <location>
        <begin position="237"/>
        <end position="265"/>
    </location>
</feature>
<sequence>MSNSMGPSPNPKDSSGPNDSPNAIAAAIPNGRLVILFLVMLVAAAGNTAMQSILPAISSQLDIADVWVSLAFSWSALLWVITAPKWAHLSDRRGRKQLMTLGTYGFISSMGLCGLMLWLGLEGFLGATATFVLFALFRSLYGAFGSAAPPAVQAYVAARTERAERTKALSLLASSFGLGTVIGPAIAHFLVFYPLGLAGPMIIFALFGVGVLVALYCYLPADTPRFEARGTITSYPSSAQVGRPNDEEDNAPLGSPKNATPPAHLPWRDRRVLPWLIAGLIGGHAQAVMMGVVGFLVRDRLGLHDDPSGAVQAIGSVMFIGAMATLLAQWGLIPILSLGPKASVLWGSILALIGVSMTGASHDFYGISTGFALASLGFGLYRPGFTAGASLAVRRSEQGDVAGKIASINGAAYIAAPALGVWLFSIWEPATFILMAAALAFLILWGKRALAIPAD</sequence>
<keyword evidence="2 5" id="KW-1133">Transmembrane helix</keyword>
<evidence type="ECO:0000256" key="1">
    <source>
        <dbReference type="ARBA" id="ARBA00022692"/>
    </source>
</evidence>
<feature type="transmembrane region" description="Helical" evidence="5">
    <location>
        <begin position="430"/>
        <end position="446"/>
    </location>
</feature>
<evidence type="ECO:0000256" key="4">
    <source>
        <dbReference type="SAM" id="MobiDB-lite"/>
    </source>
</evidence>
<feature type="transmembrane region" description="Helical" evidence="5">
    <location>
        <begin position="66"/>
        <end position="86"/>
    </location>
</feature>
<evidence type="ECO:0000256" key="5">
    <source>
        <dbReference type="SAM" id="Phobius"/>
    </source>
</evidence>